<organism evidence="2 3">
    <name type="scientific">Allocatelliglobosispora scoriae</name>
    <dbReference type="NCBI Taxonomy" id="643052"/>
    <lineage>
        <taxon>Bacteria</taxon>
        <taxon>Bacillati</taxon>
        <taxon>Actinomycetota</taxon>
        <taxon>Actinomycetes</taxon>
        <taxon>Micromonosporales</taxon>
        <taxon>Micromonosporaceae</taxon>
        <taxon>Allocatelliglobosispora</taxon>
    </lineage>
</organism>
<dbReference type="Proteomes" id="UP000587527">
    <property type="component" value="Unassembled WGS sequence"/>
</dbReference>
<dbReference type="EMBL" id="JACHMN010000002">
    <property type="protein sequence ID" value="MBB5870539.1"/>
    <property type="molecule type" value="Genomic_DNA"/>
</dbReference>
<evidence type="ECO:0000313" key="3">
    <source>
        <dbReference type="Proteomes" id="UP000587527"/>
    </source>
</evidence>
<gene>
    <name evidence="2" type="ORF">F4553_003918</name>
</gene>
<proteinExistence type="predicted"/>
<keyword evidence="1" id="KW-0472">Membrane</keyword>
<dbReference type="AlphaFoldDB" id="A0A841BTP8"/>
<feature type="transmembrane region" description="Helical" evidence="1">
    <location>
        <begin position="20"/>
        <end position="44"/>
    </location>
</feature>
<dbReference type="RefSeq" id="WP_184838006.1">
    <property type="nucleotide sequence ID" value="NZ_JACHMN010000002.1"/>
</dbReference>
<keyword evidence="1" id="KW-1133">Transmembrane helix</keyword>
<evidence type="ECO:0000313" key="2">
    <source>
        <dbReference type="EMBL" id="MBB5870539.1"/>
    </source>
</evidence>
<keyword evidence="3" id="KW-1185">Reference proteome</keyword>
<sequence>MRHPEDPDPVRDSKASATFWLGVLAVVTGVTIGGLVPATVALVLGAQARRELSEGAGWRQGGRLVVAGERLAWVGLGLAAAAIVTAVVIGLVRMGSAPAHDFPPSIN</sequence>
<protein>
    <recommendedName>
        <fullName evidence="4">DUF4190 domain-containing protein</fullName>
    </recommendedName>
</protein>
<accession>A0A841BTP8</accession>
<keyword evidence="1" id="KW-0812">Transmembrane</keyword>
<feature type="transmembrane region" description="Helical" evidence="1">
    <location>
        <begin position="71"/>
        <end position="92"/>
    </location>
</feature>
<comment type="caution">
    <text evidence="2">The sequence shown here is derived from an EMBL/GenBank/DDBJ whole genome shotgun (WGS) entry which is preliminary data.</text>
</comment>
<name>A0A841BTP8_9ACTN</name>
<evidence type="ECO:0000256" key="1">
    <source>
        <dbReference type="SAM" id="Phobius"/>
    </source>
</evidence>
<evidence type="ECO:0008006" key="4">
    <source>
        <dbReference type="Google" id="ProtNLM"/>
    </source>
</evidence>
<reference evidence="2 3" key="1">
    <citation type="submission" date="2020-08" db="EMBL/GenBank/DDBJ databases">
        <title>Sequencing the genomes of 1000 actinobacteria strains.</title>
        <authorList>
            <person name="Klenk H.-P."/>
        </authorList>
    </citation>
    <scope>NUCLEOTIDE SEQUENCE [LARGE SCALE GENOMIC DNA]</scope>
    <source>
        <strain evidence="2 3">DSM 45362</strain>
    </source>
</reference>